<dbReference type="AlphaFoldDB" id="A0A8J5IJD9"/>
<dbReference type="Gene3D" id="1.20.140.40">
    <property type="entry name" value="Invertase/pectin methylesterase inhibitor family protein"/>
    <property type="match status" value="1"/>
</dbReference>
<protein>
    <recommendedName>
        <fullName evidence="4">Pectinesterase inhibitor domain-containing protein</fullName>
    </recommendedName>
</protein>
<evidence type="ECO:0000256" key="3">
    <source>
        <dbReference type="ARBA" id="ARBA00038471"/>
    </source>
</evidence>
<dbReference type="PANTHER" id="PTHR35357:SF24">
    <property type="entry name" value="OS04G0587200 PROTEIN"/>
    <property type="match status" value="1"/>
</dbReference>
<feature type="domain" description="Pectinesterase inhibitor" evidence="4">
    <location>
        <begin position="22"/>
        <end position="174"/>
    </location>
</feature>
<dbReference type="PANTHER" id="PTHR35357">
    <property type="entry name" value="OS02G0537100 PROTEIN"/>
    <property type="match status" value="1"/>
</dbReference>
<dbReference type="CDD" id="cd15800">
    <property type="entry name" value="PMEI-like_2"/>
    <property type="match status" value="1"/>
</dbReference>
<sequence length="178" mass="18291">MDPTAISSVAGVGGGLLPLPPLLNAAVAEFCKKTDYPEQCQSSAQHFLPAVGEAKAAALVDAVAFLKVQMAACRAKAEAAQSSVAALLKQPGMNPMVASTLQVCDDSYSDAFDNLDATDKAVEARDKGTINSMLSALVDDFSTCEDGFTEMQAASPLAAFDGALSKLASNCLAIADLI</sequence>
<dbReference type="Proteomes" id="UP000734854">
    <property type="component" value="Unassembled WGS sequence"/>
</dbReference>
<evidence type="ECO:0000256" key="1">
    <source>
        <dbReference type="ARBA" id="ARBA00022729"/>
    </source>
</evidence>
<gene>
    <name evidence="5" type="ORF">ZIOFF_001163</name>
</gene>
<accession>A0A8J5IJD9</accession>
<comment type="caution">
    <text evidence="5">The sequence shown here is derived from an EMBL/GenBank/DDBJ whole genome shotgun (WGS) entry which is preliminary data.</text>
</comment>
<proteinExistence type="inferred from homology"/>
<evidence type="ECO:0000259" key="4">
    <source>
        <dbReference type="SMART" id="SM00856"/>
    </source>
</evidence>
<evidence type="ECO:0000313" key="6">
    <source>
        <dbReference type="Proteomes" id="UP000734854"/>
    </source>
</evidence>
<dbReference type="InterPro" id="IPR006501">
    <property type="entry name" value="Pectinesterase_inhib_dom"/>
</dbReference>
<dbReference type="Pfam" id="PF04043">
    <property type="entry name" value="PMEI"/>
    <property type="match status" value="1"/>
</dbReference>
<dbReference type="EMBL" id="JACMSC010000001">
    <property type="protein sequence ID" value="KAG6536119.1"/>
    <property type="molecule type" value="Genomic_DNA"/>
</dbReference>
<keyword evidence="6" id="KW-1185">Reference proteome</keyword>
<dbReference type="SUPFAM" id="SSF101148">
    <property type="entry name" value="Plant invertase/pectin methylesterase inhibitor"/>
    <property type="match status" value="1"/>
</dbReference>
<reference evidence="5 6" key="1">
    <citation type="submission" date="2020-08" db="EMBL/GenBank/DDBJ databases">
        <title>Plant Genome Project.</title>
        <authorList>
            <person name="Zhang R.-G."/>
        </authorList>
    </citation>
    <scope>NUCLEOTIDE SEQUENCE [LARGE SCALE GENOMIC DNA]</scope>
    <source>
        <tissue evidence="5">Rhizome</tissue>
    </source>
</reference>
<dbReference type="SMART" id="SM00856">
    <property type="entry name" value="PMEI"/>
    <property type="match status" value="1"/>
</dbReference>
<dbReference type="FunFam" id="1.20.140.40:FF:000003">
    <property type="entry name" value="Invertase/pectin methylesterase inhibitor family protein"/>
    <property type="match status" value="1"/>
</dbReference>
<dbReference type="InterPro" id="IPR035513">
    <property type="entry name" value="Invertase/methylesterase_inhib"/>
</dbReference>
<dbReference type="GO" id="GO:0004857">
    <property type="term" value="F:enzyme inhibitor activity"/>
    <property type="evidence" value="ECO:0007669"/>
    <property type="project" value="InterPro"/>
</dbReference>
<evidence type="ECO:0000256" key="2">
    <source>
        <dbReference type="ARBA" id="ARBA00023157"/>
    </source>
</evidence>
<organism evidence="5 6">
    <name type="scientific">Zingiber officinale</name>
    <name type="common">Ginger</name>
    <name type="synonym">Amomum zingiber</name>
    <dbReference type="NCBI Taxonomy" id="94328"/>
    <lineage>
        <taxon>Eukaryota</taxon>
        <taxon>Viridiplantae</taxon>
        <taxon>Streptophyta</taxon>
        <taxon>Embryophyta</taxon>
        <taxon>Tracheophyta</taxon>
        <taxon>Spermatophyta</taxon>
        <taxon>Magnoliopsida</taxon>
        <taxon>Liliopsida</taxon>
        <taxon>Zingiberales</taxon>
        <taxon>Zingiberaceae</taxon>
        <taxon>Zingiber</taxon>
    </lineage>
</organism>
<keyword evidence="1" id="KW-0732">Signal</keyword>
<keyword evidence="2" id="KW-1015">Disulfide bond</keyword>
<comment type="similarity">
    <text evidence="3">Belongs to the PMEI family.</text>
</comment>
<evidence type="ECO:0000313" key="5">
    <source>
        <dbReference type="EMBL" id="KAG6536119.1"/>
    </source>
</evidence>
<dbReference type="NCBIfam" id="TIGR01614">
    <property type="entry name" value="PME_inhib"/>
    <property type="match status" value="1"/>
</dbReference>
<name>A0A8J5IJD9_ZINOF</name>